<dbReference type="Gene3D" id="3.90.190.10">
    <property type="entry name" value="Protein tyrosine phosphatase superfamily"/>
    <property type="match status" value="1"/>
</dbReference>
<proteinExistence type="predicted"/>
<sequence length="622" mass="68217">MLYTDTAVPVAVNPYYKGKGIAIDLPADCPVPDASWWTNEELREEEIKKDSKETANPLKEFLDVIEAPFEVVEETVKTFLQGIMNLAKGNTCEGVSETLMPVVHAMVKEFMKVSDETGFKSVLNEIGAEITKFLNYPGIREGWKFLNTRLEDIPVIGLWFKTVGKAEGWTYEQLVPKSIRDSLQTCADDGIRHPAQNPLGFLLALGIDTIEHPTILDVLLAIPGVGEFAEAAKAAEEGIKFAEEAARTAERLANIAGKDGASAEIKAIAKTADKVDTAANAAEAAANSAKGTEYEAKALEQAVKADEASKAADKEFNDAVEEAKKLCRRGPVVSWFCTGENAAGEEAPGEGANRSQARRNRKERRTRRMNKKAETGSETDLAKPQGQNKPTGDGYENTSNNPTGDGQANTSNNPTGDGYENTGFNPTGDGYENTKNPTRTSISSTAEKVAFHRFELVGEHTDPNHVLARSSAPSYIDELGKDGTQELSIRQADFLKENGFDNIISLNSERLSQAEENLLKERGIGYTHLPVKDFHPPTLDDLRTGVAEYNNHRATLVWCGFGHGRTGTMISAIQIEVNAKSGLERLTEDLFKKNHVEKESQFKILEKFQEKLFRGGRVFQKS</sequence>
<dbReference type="Pfam" id="PF22785">
    <property type="entry name" value="Tc-R-P"/>
    <property type="match status" value="1"/>
</dbReference>
<dbReference type="EMBL" id="SOSA01000991">
    <property type="protein sequence ID" value="THC87932.1"/>
    <property type="molecule type" value="Genomic_DNA"/>
</dbReference>
<feature type="compositionally biased region" description="Low complexity" evidence="1">
    <location>
        <begin position="342"/>
        <end position="353"/>
    </location>
</feature>
<evidence type="ECO:0000313" key="2">
    <source>
        <dbReference type="EMBL" id="THC87932.1"/>
    </source>
</evidence>
<evidence type="ECO:0000256" key="1">
    <source>
        <dbReference type="SAM" id="MobiDB-lite"/>
    </source>
</evidence>
<dbReference type="Proteomes" id="UP000308092">
    <property type="component" value="Unassembled WGS sequence"/>
</dbReference>
<organism evidence="2 3">
    <name type="scientific">Aspergillus tanneri</name>
    <dbReference type="NCBI Taxonomy" id="1220188"/>
    <lineage>
        <taxon>Eukaryota</taxon>
        <taxon>Fungi</taxon>
        <taxon>Dikarya</taxon>
        <taxon>Ascomycota</taxon>
        <taxon>Pezizomycotina</taxon>
        <taxon>Eurotiomycetes</taxon>
        <taxon>Eurotiomycetidae</taxon>
        <taxon>Eurotiales</taxon>
        <taxon>Aspergillaceae</taxon>
        <taxon>Aspergillus</taxon>
        <taxon>Aspergillus subgen. Circumdati</taxon>
    </lineage>
</organism>
<dbReference type="SUPFAM" id="SSF52799">
    <property type="entry name" value="(Phosphotyrosine protein) phosphatases II"/>
    <property type="match status" value="1"/>
</dbReference>
<evidence type="ECO:0008006" key="4">
    <source>
        <dbReference type="Google" id="ProtNLM"/>
    </source>
</evidence>
<evidence type="ECO:0000313" key="3">
    <source>
        <dbReference type="Proteomes" id="UP000308092"/>
    </source>
</evidence>
<gene>
    <name evidence="2" type="ORF">EYZ11_012623</name>
</gene>
<reference evidence="2 3" key="1">
    <citation type="submission" date="2019-03" db="EMBL/GenBank/DDBJ databases">
        <title>The genome sequence of a newly discovered highly antifungal drug resistant Aspergillus species, Aspergillus tanneri NIH 1004.</title>
        <authorList>
            <person name="Mounaud S."/>
            <person name="Singh I."/>
            <person name="Joardar V."/>
            <person name="Pakala S."/>
            <person name="Pakala S."/>
            <person name="Venepally P."/>
            <person name="Hoover J."/>
            <person name="Nierman W."/>
            <person name="Chung J."/>
            <person name="Losada L."/>
        </authorList>
    </citation>
    <scope>NUCLEOTIDE SEQUENCE [LARGE SCALE GENOMIC DNA]</scope>
    <source>
        <strain evidence="2 3">NIH1004</strain>
    </source>
</reference>
<dbReference type="VEuPathDB" id="FungiDB:EYZ11_012623"/>
<protein>
    <recommendedName>
        <fullName evidence="4">Tyrosine specific protein phosphatases domain-containing protein</fullName>
    </recommendedName>
</protein>
<dbReference type="AlphaFoldDB" id="A0A4S3J0B3"/>
<keyword evidence="3" id="KW-1185">Reference proteome</keyword>
<feature type="region of interest" description="Disordered" evidence="1">
    <location>
        <begin position="342"/>
        <end position="441"/>
    </location>
</feature>
<accession>A0A4S3J0B3</accession>
<comment type="caution">
    <text evidence="2">The sequence shown here is derived from an EMBL/GenBank/DDBJ whole genome shotgun (WGS) entry which is preliminary data.</text>
</comment>
<dbReference type="InterPro" id="IPR029021">
    <property type="entry name" value="Prot-tyrosine_phosphatase-like"/>
</dbReference>
<dbReference type="STRING" id="1220188.A0A4S3J0B3"/>
<name>A0A4S3J0B3_9EURO</name>
<feature type="compositionally biased region" description="Basic residues" evidence="1">
    <location>
        <begin position="356"/>
        <end position="370"/>
    </location>
</feature>
<feature type="compositionally biased region" description="Polar residues" evidence="1">
    <location>
        <begin position="385"/>
        <end position="415"/>
    </location>
</feature>